<accession>A0A4R2RPU6</accession>
<dbReference type="PANTHER" id="PTHR43852">
    <property type="entry name" value="NUCLEOTIDYLTRANSFERASE"/>
    <property type="match status" value="1"/>
</dbReference>
<dbReference type="NCBIfam" id="NF047752">
    <property type="entry name" value="MntA_antitoxin"/>
    <property type="match status" value="1"/>
</dbReference>
<keyword evidence="3" id="KW-1185">Reference proteome</keyword>
<dbReference type="InterPro" id="IPR043519">
    <property type="entry name" value="NT_sf"/>
</dbReference>
<dbReference type="InterPro" id="IPR052930">
    <property type="entry name" value="TA_antitoxin_MntA"/>
</dbReference>
<dbReference type="InterPro" id="IPR041633">
    <property type="entry name" value="Polbeta"/>
</dbReference>
<evidence type="ECO:0000313" key="3">
    <source>
        <dbReference type="Proteomes" id="UP000294813"/>
    </source>
</evidence>
<evidence type="ECO:0000313" key="2">
    <source>
        <dbReference type="EMBL" id="TCP61215.1"/>
    </source>
</evidence>
<dbReference type="CDD" id="cd05403">
    <property type="entry name" value="NT_KNTase_like"/>
    <property type="match status" value="1"/>
</dbReference>
<dbReference type="OrthoDB" id="90159at2"/>
<dbReference type="Proteomes" id="UP000294813">
    <property type="component" value="Unassembled WGS sequence"/>
</dbReference>
<feature type="domain" description="Polymerase beta nucleotidyltransferase" evidence="1">
    <location>
        <begin position="15"/>
        <end position="95"/>
    </location>
</feature>
<organism evidence="2 3">
    <name type="scientific">Heliophilum fasciatum</name>
    <dbReference type="NCBI Taxonomy" id="35700"/>
    <lineage>
        <taxon>Bacteria</taxon>
        <taxon>Bacillati</taxon>
        <taxon>Bacillota</taxon>
        <taxon>Clostridia</taxon>
        <taxon>Eubacteriales</taxon>
        <taxon>Heliobacteriaceae</taxon>
        <taxon>Heliophilum</taxon>
    </lineage>
</organism>
<reference evidence="2 3" key="1">
    <citation type="submission" date="2019-03" db="EMBL/GenBank/DDBJ databases">
        <title>Genomic Encyclopedia of Type Strains, Phase IV (KMG-IV): sequencing the most valuable type-strain genomes for metagenomic binning, comparative biology and taxonomic classification.</title>
        <authorList>
            <person name="Goeker M."/>
        </authorList>
    </citation>
    <scope>NUCLEOTIDE SEQUENCE [LARGE SCALE GENOMIC DNA]</scope>
    <source>
        <strain evidence="2 3">DSM 11170</strain>
    </source>
</reference>
<dbReference type="EMBL" id="SLXT01000030">
    <property type="protein sequence ID" value="TCP61215.1"/>
    <property type="molecule type" value="Genomic_DNA"/>
</dbReference>
<dbReference type="RefSeq" id="WP_131920481.1">
    <property type="nucleotide sequence ID" value="NZ_JAOQNU010000031.1"/>
</dbReference>
<comment type="caution">
    <text evidence="2">The sequence shown here is derived from an EMBL/GenBank/DDBJ whole genome shotgun (WGS) entry which is preliminary data.</text>
</comment>
<name>A0A4R2RPU6_9FIRM</name>
<gene>
    <name evidence="2" type="ORF">EDD73_1307</name>
</gene>
<protein>
    <recommendedName>
        <fullName evidence="1">Polymerase beta nucleotidyltransferase domain-containing protein</fullName>
    </recommendedName>
</protein>
<proteinExistence type="predicted"/>
<dbReference type="SUPFAM" id="SSF81301">
    <property type="entry name" value="Nucleotidyltransferase"/>
    <property type="match status" value="1"/>
</dbReference>
<evidence type="ECO:0000259" key="1">
    <source>
        <dbReference type="Pfam" id="PF18765"/>
    </source>
</evidence>
<dbReference type="Gene3D" id="3.30.460.10">
    <property type="entry name" value="Beta Polymerase, domain 2"/>
    <property type="match status" value="1"/>
</dbReference>
<dbReference type="AlphaFoldDB" id="A0A4R2RPU6"/>
<dbReference type="PANTHER" id="PTHR43852:SF2">
    <property type="entry name" value="PROTEIN ADENYLYLTRANSFERASE MNTA"/>
    <property type="match status" value="1"/>
</dbReference>
<sequence length="129" mass="14867">MIEDHDILGAVEQVLDVPIVYLFGSMAKGNANDQSDIDIAILPLQTFDPYELYEAREEIAEKLHRDTDLVDLSSASPIIAMQVVRHGRLLKNQNNRLLMCWIVKTIHMYDDLKRVRRPIEEALARKVLR</sequence>
<dbReference type="Pfam" id="PF18765">
    <property type="entry name" value="Polbeta"/>
    <property type="match status" value="1"/>
</dbReference>